<evidence type="ECO:0000259" key="4">
    <source>
        <dbReference type="PROSITE" id="PS51767"/>
    </source>
</evidence>
<accession>A0A8H3ZKL1</accession>
<feature type="active site" evidence="2">
    <location>
        <position position="75"/>
    </location>
</feature>
<protein>
    <submittedName>
        <fullName evidence="5">Aspartic endopeptidase</fullName>
    </submittedName>
</protein>
<feature type="signal peptide" evidence="3">
    <location>
        <begin position="1"/>
        <end position="18"/>
    </location>
</feature>
<evidence type="ECO:0000256" key="1">
    <source>
        <dbReference type="ARBA" id="ARBA00007447"/>
    </source>
</evidence>
<evidence type="ECO:0000256" key="3">
    <source>
        <dbReference type="SAM" id="SignalP"/>
    </source>
</evidence>
<dbReference type="InterPro" id="IPR021109">
    <property type="entry name" value="Peptidase_aspartic_dom_sf"/>
</dbReference>
<comment type="caution">
    <text evidence="5">The sequence shown here is derived from an EMBL/GenBank/DDBJ whole genome shotgun (WGS) entry which is preliminary data.</text>
</comment>
<dbReference type="AlphaFoldDB" id="A0A8H3ZKL1"/>
<name>A0A8H3ZKL1_9PEZI</name>
<dbReference type="Pfam" id="PF00026">
    <property type="entry name" value="Asp"/>
    <property type="match status" value="1"/>
</dbReference>
<dbReference type="SUPFAM" id="SSF50630">
    <property type="entry name" value="Acid proteases"/>
    <property type="match status" value="1"/>
</dbReference>
<dbReference type="OrthoDB" id="771136at2759"/>
<feature type="chain" id="PRO_5034470060" evidence="3">
    <location>
        <begin position="19"/>
        <end position="452"/>
    </location>
</feature>
<keyword evidence="3" id="KW-0732">Signal</keyword>
<evidence type="ECO:0000313" key="6">
    <source>
        <dbReference type="Proteomes" id="UP000434172"/>
    </source>
</evidence>
<dbReference type="PRINTS" id="PR00792">
    <property type="entry name" value="PEPSIN"/>
</dbReference>
<proteinExistence type="inferred from homology"/>
<gene>
    <name evidence="5" type="ORF">GQ607_017588</name>
</gene>
<keyword evidence="6" id="KW-1185">Reference proteome</keyword>
<dbReference type="PANTHER" id="PTHR47966:SF65">
    <property type="entry name" value="ASPARTIC-TYPE ENDOPEPTIDASE"/>
    <property type="match status" value="1"/>
</dbReference>
<feature type="active site" evidence="2">
    <location>
        <position position="279"/>
    </location>
</feature>
<dbReference type="InterPro" id="IPR033121">
    <property type="entry name" value="PEPTIDASE_A1"/>
</dbReference>
<dbReference type="EMBL" id="WOWK01000226">
    <property type="protein sequence ID" value="KAF0315175.1"/>
    <property type="molecule type" value="Genomic_DNA"/>
</dbReference>
<reference evidence="5 6" key="1">
    <citation type="submission" date="2019-12" db="EMBL/GenBank/DDBJ databases">
        <title>A genome sequence resource for the geographically widespread anthracnose pathogen Colletotrichum asianum.</title>
        <authorList>
            <person name="Meng Y."/>
        </authorList>
    </citation>
    <scope>NUCLEOTIDE SEQUENCE [LARGE SCALE GENOMIC DNA]</scope>
    <source>
        <strain evidence="5 6">ICMP 18580</strain>
    </source>
</reference>
<organism evidence="5 6">
    <name type="scientific">Colletotrichum asianum</name>
    <dbReference type="NCBI Taxonomy" id="702518"/>
    <lineage>
        <taxon>Eukaryota</taxon>
        <taxon>Fungi</taxon>
        <taxon>Dikarya</taxon>
        <taxon>Ascomycota</taxon>
        <taxon>Pezizomycotina</taxon>
        <taxon>Sordariomycetes</taxon>
        <taxon>Hypocreomycetidae</taxon>
        <taxon>Glomerellales</taxon>
        <taxon>Glomerellaceae</taxon>
        <taxon>Colletotrichum</taxon>
        <taxon>Colletotrichum gloeosporioides species complex</taxon>
    </lineage>
</organism>
<dbReference type="Gene3D" id="2.40.70.10">
    <property type="entry name" value="Acid Proteases"/>
    <property type="match status" value="2"/>
</dbReference>
<feature type="domain" description="Peptidase A1" evidence="4">
    <location>
        <begin position="57"/>
        <end position="423"/>
    </location>
</feature>
<evidence type="ECO:0000313" key="5">
    <source>
        <dbReference type="EMBL" id="KAF0315175.1"/>
    </source>
</evidence>
<dbReference type="InterPro" id="IPR001461">
    <property type="entry name" value="Aspartic_peptidase_A1"/>
</dbReference>
<evidence type="ECO:0000256" key="2">
    <source>
        <dbReference type="PIRSR" id="PIRSR601461-1"/>
    </source>
</evidence>
<dbReference type="GO" id="GO:0004190">
    <property type="term" value="F:aspartic-type endopeptidase activity"/>
    <property type="evidence" value="ECO:0007669"/>
    <property type="project" value="InterPro"/>
</dbReference>
<comment type="similarity">
    <text evidence="1">Belongs to the peptidase A1 family.</text>
</comment>
<sequence length="452" mass="49286">MRFPRAVFFAALADVAASQLVVSANFKRVSFLPDLAQITRRGAFDVTAINNLTGGGYYSEVEVGTPGQKMLMLLDTGSTDPWVIDKQADLCNSSSLFFGSGCTSTFDKNKSSTYNLVMSNGFDATYGDTSNVQGDYISDTININGTKVLSQQLGLGIRTHRGELFMGTGIMGLGLSKGLSTNQSYPTILDNMVSQNLIGRKVFSLWLNSLSSSEGTLLLGGIDTEKYIGSLTTLPLVDNYHSKRIDSYNVAMSGISLETPDGKRTEFAAEDFNASTLLDSGSTTCLLPDSIANRIWEKFNVTALHDVIALNNFTDVLRLAPIPNTGIVDCNWRGPEGETHFFDFAFYRVTIRVPLEEMVLDNLGPYMELLEHLRLPYKPCTFGIQRNSLFKKQSSGLAAVLGDTFLRSAYVVYDETNQQVGIAQSNLNSTRSNVIELRADETALPTATGVAS</sequence>
<dbReference type="PROSITE" id="PS51767">
    <property type="entry name" value="PEPTIDASE_A1"/>
    <property type="match status" value="1"/>
</dbReference>
<dbReference type="GO" id="GO:0006508">
    <property type="term" value="P:proteolysis"/>
    <property type="evidence" value="ECO:0007669"/>
    <property type="project" value="InterPro"/>
</dbReference>
<dbReference type="Proteomes" id="UP000434172">
    <property type="component" value="Unassembled WGS sequence"/>
</dbReference>
<dbReference type="PANTHER" id="PTHR47966">
    <property type="entry name" value="BETA-SITE APP-CLEAVING ENZYME, ISOFORM A-RELATED"/>
    <property type="match status" value="1"/>
</dbReference>